<dbReference type="EMBL" id="PSQE01000004">
    <property type="protein sequence ID" value="RHN64808.1"/>
    <property type="molecule type" value="Genomic_DNA"/>
</dbReference>
<name>A0A396IJ08_MEDTR</name>
<dbReference type="AlphaFoldDB" id="A0A396IJ08"/>
<evidence type="ECO:0008006" key="3">
    <source>
        <dbReference type="Google" id="ProtNLM"/>
    </source>
</evidence>
<organism evidence="2">
    <name type="scientific">Medicago truncatula</name>
    <name type="common">Barrel medic</name>
    <name type="synonym">Medicago tribuloides</name>
    <dbReference type="NCBI Taxonomy" id="3880"/>
    <lineage>
        <taxon>Eukaryota</taxon>
        <taxon>Viridiplantae</taxon>
        <taxon>Streptophyta</taxon>
        <taxon>Embryophyta</taxon>
        <taxon>Tracheophyta</taxon>
        <taxon>Spermatophyta</taxon>
        <taxon>Magnoliopsida</taxon>
        <taxon>eudicotyledons</taxon>
        <taxon>Gunneridae</taxon>
        <taxon>Pentapetalae</taxon>
        <taxon>rosids</taxon>
        <taxon>fabids</taxon>
        <taxon>Fabales</taxon>
        <taxon>Fabaceae</taxon>
        <taxon>Papilionoideae</taxon>
        <taxon>50 kb inversion clade</taxon>
        <taxon>NPAAA clade</taxon>
        <taxon>Hologalegina</taxon>
        <taxon>IRL clade</taxon>
        <taxon>Trifolieae</taxon>
        <taxon>Medicago</taxon>
    </lineage>
</organism>
<keyword evidence="1" id="KW-1133">Transmembrane helix</keyword>
<evidence type="ECO:0000313" key="2">
    <source>
        <dbReference type="EMBL" id="RHN64808.1"/>
    </source>
</evidence>
<sequence>MCDAGAVWRCFTPFKILFNSLQILTTNKFLFTTIFLLTTLPLSILSIYQSIFTHQLTSQIRHLEALAHFASTHFEARHVWHESRDNAVFLIRIKALFSFPAYVFSCFHPLSSLPPPLTPPSHPLNPTSCVFS</sequence>
<proteinExistence type="predicted"/>
<keyword evidence="1" id="KW-0472">Membrane</keyword>
<feature type="transmembrane region" description="Helical" evidence="1">
    <location>
        <begin position="29"/>
        <end position="48"/>
    </location>
</feature>
<accession>A0A396IJ08</accession>
<reference evidence="2" key="1">
    <citation type="journal article" date="2018" name="Nat. Plants">
        <title>Whole-genome landscape of Medicago truncatula symbiotic genes.</title>
        <authorList>
            <person name="Pecrix Y."/>
            <person name="Gamas P."/>
            <person name="Carrere S."/>
        </authorList>
    </citation>
    <scope>NUCLEOTIDE SEQUENCE</scope>
    <source>
        <tissue evidence="2">Leaves</tissue>
    </source>
</reference>
<protein>
    <recommendedName>
        <fullName evidence="3">Transmembrane protein</fullName>
    </recommendedName>
</protein>
<keyword evidence="1" id="KW-0812">Transmembrane</keyword>
<evidence type="ECO:0000256" key="1">
    <source>
        <dbReference type="SAM" id="Phobius"/>
    </source>
</evidence>
<dbReference type="Proteomes" id="UP000265566">
    <property type="component" value="Chromosome 4"/>
</dbReference>
<gene>
    <name evidence="2" type="ORF">MtrunA17_Chr4g0073091</name>
</gene>
<comment type="caution">
    <text evidence="2">The sequence shown here is derived from an EMBL/GenBank/DDBJ whole genome shotgun (WGS) entry which is preliminary data.</text>
</comment>
<dbReference type="Gramene" id="rna27668">
    <property type="protein sequence ID" value="RHN64808.1"/>
    <property type="gene ID" value="gene27668"/>
</dbReference>